<name>Q0C8P8_ASPTN</name>
<dbReference type="VEuPathDB" id="FungiDB:ATEG_09936"/>
<feature type="coiled-coil region" evidence="1">
    <location>
        <begin position="68"/>
        <end position="137"/>
    </location>
</feature>
<evidence type="ECO:0000313" key="3">
    <source>
        <dbReference type="EMBL" id="EAU30127.1"/>
    </source>
</evidence>
<feature type="region of interest" description="Disordered" evidence="2">
    <location>
        <begin position="140"/>
        <end position="162"/>
    </location>
</feature>
<dbReference type="RefSeq" id="XP_001218558.1">
    <property type="nucleotide sequence ID" value="XM_001218557.1"/>
</dbReference>
<reference evidence="4" key="1">
    <citation type="submission" date="2005-09" db="EMBL/GenBank/DDBJ databases">
        <title>Annotation of the Aspergillus terreus NIH2624 genome.</title>
        <authorList>
            <person name="Birren B.W."/>
            <person name="Lander E.S."/>
            <person name="Galagan J.E."/>
            <person name="Nusbaum C."/>
            <person name="Devon K."/>
            <person name="Henn M."/>
            <person name="Ma L.-J."/>
            <person name="Jaffe D.B."/>
            <person name="Butler J."/>
            <person name="Alvarez P."/>
            <person name="Gnerre S."/>
            <person name="Grabherr M."/>
            <person name="Kleber M."/>
            <person name="Mauceli E.W."/>
            <person name="Brockman W."/>
            <person name="Rounsley S."/>
            <person name="Young S.K."/>
            <person name="LaButti K."/>
            <person name="Pushparaj V."/>
            <person name="DeCaprio D."/>
            <person name="Crawford M."/>
            <person name="Koehrsen M."/>
            <person name="Engels R."/>
            <person name="Montgomery P."/>
            <person name="Pearson M."/>
            <person name="Howarth C."/>
            <person name="Larson L."/>
            <person name="Luoma S."/>
            <person name="White J."/>
            <person name="Alvarado L."/>
            <person name="Kodira C.D."/>
            <person name="Zeng Q."/>
            <person name="Oleary S."/>
            <person name="Yandava C."/>
            <person name="Denning D.W."/>
            <person name="Nierman W.C."/>
            <person name="Milne T."/>
            <person name="Madden K."/>
        </authorList>
    </citation>
    <scope>NUCLEOTIDE SEQUENCE [LARGE SCALE GENOMIC DNA]</scope>
    <source>
        <strain evidence="4">NIH 2624 / FGSC A1156</strain>
    </source>
</reference>
<dbReference type="OrthoDB" id="5428321at2759"/>
<protein>
    <submittedName>
        <fullName evidence="3">Uncharacterized protein</fullName>
    </submittedName>
</protein>
<evidence type="ECO:0000313" key="4">
    <source>
        <dbReference type="Proteomes" id="UP000007963"/>
    </source>
</evidence>
<gene>
    <name evidence="3" type="ORF">ATEG_09936</name>
</gene>
<dbReference type="AlphaFoldDB" id="Q0C8P8"/>
<dbReference type="GeneID" id="4354451"/>
<dbReference type="EMBL" id="CH476608">
    <property type="protein sequence ID" value="EAU30127.1"/>
    <property type="molecule type" value="Genomic_DNA"/>
</dbReference>
<dbReference type="Proteomes" id="UP000007963">
    <property type="component" value="Unassembled WGS sequence"/>
</dbReference>
<keyword evidence="1" id="KW-0175">Coiled coil</keyword>
<organism evidence="3 4">
    <name type="scientific">Aspergillus terreus (strain NIH 2624 / FGSC A1156)</name>
    <dbReference type="NCBI Taxonomy" id="341663"/>
    <lineage>
        <taxon>Eukaryota</taxon>
        <taxon>Fungi</taxon>
        <taxon>Dikarya</taxon>
        <taxon>Ascomycota</taxon>
        <taxon>Pezizomycotina</taxon>
        <taxon>Eurotiomycetes</taxon>
        <taxon>Eurotiomycetidae</taxon>
        <taxon>Eurotiales</taxon>
        <taxon>Aspergillaceae</taxon>
        <taxon>Aspergillus</taxon>
        <taxon>Aspergillus subgen. Circumdati</taxon>
    </lineage>
</organism>
<evidence type="ECO:0000256" key="1">
    <source>
        <dbReference type="SAM" id="Coils"/>
    </source>
</evidence>
<evidence type="ECO:0000256" key="2">
    <source>
        <dbReference type="SAM" id="MobiDB-lite"/>
    </source>
</evidence>
<sequence>MVDGRKRRYLQADCPPVRKFYLPTRRTHQQRIQLLVMHVPEGLKDEGPGSIEEGDKPSNDDASFTAIIQRLSLENEKLKSEIGRLQRHAHTITHTYTHWAAQYRTLEQETAQQERSIASLQERLRVARDDISQAIRVLQRHQSTRPHYKTSGGTGAGTAPFC</sequence>
<accession>Q0C8P8</accession>
<proteinExistence type="predicted"/>
<dbReference type="STRING" id="341663.Q0C8P8"/>
<dbReference type="HOGENOM" id="CLU_1635036_0_0_1"/>